<keyword evidence="3 6" id="KW-0812">Transmembrane</keyword>
<gene>
    <name evidence="8" type="ORF">CHC_T00001510001</name>
</gene>
<organism evidence="8 9">
    <name type="scientific">Chondrus crispus</name>
    <name type="common">Carrageen Irish moss</name>
    <name type="synonym">Polymorpha crispa</name>
    <dbReference type="NCBI Taxonomy" id="2769"/>
    <lineage>
        <taxon>Eukaryota</taxon>
        <taxon>Rhodophyta</taxon>
        <taxon>Florideophyceae</taxon>
        <taxon>Rhodymeniophycidae</taxon>
        <taxon>Gigartinales</taxon>
        <taxon>Gigartinaceae</taxon>
        <taxon>Chondrus</taxon>
    </lineage>
</organism>
<feature type="transmembrane region" description="Helical" evidence="7">
    <location>
        <begin position="57"/>
        <end position="77"/>
    </location>
</feature>
<dbReference type="Pfam" id="PF00230">
    <property type="entry name" value="MIP"/>
    <property type="match status" value="1"/>
</dbReference>
<evidence type="ECO:0000256" key="2">
    <source>
        <dbReference type="ARBA" id="ARBA00006175"/>
    </source>
</evidence>
<evidence type="ECO:0000256" key="5">
    <source>
        <dbReference type="ARBA" id="ARBA00023136"/>
    </source>
</evidence>
<name>R7Q3W0_CHOCR</name>
<feature type="transmembrane region" description="Helical" evidence="7">
    <location>
        <begin position="177"/>
        <end position="195"/>
    </location>
</feature>
<evidence type="ECO:0000256" key="1">
    <source>
        <dbReference type="ARBA" id="ARBA00004141"/>
    </source>
</evidence>
<dbReference type="Gene3D" id="1.20.1080.10">
    <property type="entry name" value="Glycerol uptake facilitator protein"/>
    <property type="match status" value="1"/>
</dbReference>
<dbReference type="Proteomes" id="UP000012073">
    <property type="component" value="Unassembled WGS sequence"/>
</dbReference>
<dbReference type="KEGG" id="ccp:CHC_T00001510001"/>
<evidence type="ECO:0000313" key="8">
    <source>
        <dbReference type="EMBL" id="CDF32548.1"/>
    </source>
</evidence>
<dbReference type="InterPro" id="IPR023271">
    <property type="entry name" value="Aquaporin-like"/>
</dbReference>
<evidence type="ECO:0000256" key="4">
    <source>
        <dbReference type="ARBA" id="ARBA00022989"/>
    </source>
</evidence>
<keyword evidence="5 7" id="KW-0472">Membrane</keyword>
<reference evidence="9" key="1">
    <citation type="journal article" date="2013" name="Proc. Natl. Acad. Sci. U.S.A.">
        <title>Genome structure and metabolic features in the red seaweed Chondrus crispus shed light on evolution of the Archaeplastida.</title>
        <authorList>
            <person name="Collen J."/>
            <person name="Porcel B."/>
            <person name="Carre W."/>
            <person name="Ball S.G."/>
            <person name="Chaparro C."/>
            <person name="Tonon T."/>
            <person name="Barbeyron T."/>
            <person name="Michel G."/>
            <person name="Noel B."/>
            <person name="Valentin K."/>
            <person name="Elias M."/>
            <person name="Artiguenave F."/>
            <person name="Arun A."/>
            <person name="Aury J.M."/>
            <person name="Barbosa-Neto J.F."/>
            <person name="Bothwell J.H."/>
            <person name="Bouget F.Y."/>
            <person name="Brillet L."/>
            <person name="Cabello-Hurtado F."/>
            <person name="Capella-Gutierrez S."/>
            <person name="Charrier B."/>
            <person name="Cladiere L."/>
            <person name="Cock J.M."/>
            <person name="Coelho S.M."/>
            <person name="Colleoni C."/>
            <person name="Czjzek M."/>
            <person name="Da Silva C."/>
            <person name="Delage L."/>
            <person name="Denoeud F."/>
            <person name="Deschamps P."/>
            <person name="Dittami S.M."/>
            <person name="Gabaldon T."/>
            <person name="Gachon C.M."/>
            <person name="Groisillier A."/>
            <person name="Herve C."/>
            <person name="Jabbari K."/>
            <person name="Katinka M."/>
            <person name="Kloareg B."/>
            <person name="Kowalczyk N."/>
            <person name="Labadie K."/>
            <person name="Leblanc C."/>
            <person name="Lopez P.J."/>
            <person name="McLachlan D.H."/>
            <person name="Meslet-Cladiere L."/>
            <person name="Moustafa A."/>
            <person name="Nehr Z."/>
            <person name="Nyvall Collen P."/>
            <person name="Panaud O."/>
            <person name="Partensky F."/>
            <person name="Poulain J."/>
            <person name="Rensing S.A."/>
            <person name="Rousvoal S."/>
            <person name="Samson G."/>
            <person name="Symeonidi A."/>
            <person name="Weissenbach J."/>
            <person name="Zambounis A."/>
            <person name="Wincker P."/>
            <person name="Boyen C."/>
        </authorList>
    </citation>
    <scope>NUCLEOTIDE SEQUENCE [LARGE SCALE GENOMIC DNA]</scope>
    <source>
        <strain evidence="9">cv. Stackhouse</strain>
    </source>
</reference>
<dbReference type="GeneID" id="17319920"/>
<evidence type="ECO:0000256" key="3">
    <source>
        <dbReference type="ARBA" id="ARBA00022692"/>
    </source>
</evidence>
<dbReference type="GO" id="GO:0015250">
    <property type="term" value="F:water channel activity"/>
    <property type="evidence" value="ECO:0007669"/>
    <property type="project" value="TreeGrafter"/>
</dbReference>
<dbReference type="Gramene" id="CDF32548">
    <property type="protein sequence ID" value="CDF32548"/>
    <property type="gene ID" value="CHC_T00001510001"/>
</dbReference>
<dbReference type="PANTHER" id="PTHR19139">
    <property type="entry name" value="AQUAPORIN TRANSPORTER"/>
    <property type="match status" value="1"/>
</dbReference>
<dbReference type="PhylomeDB" id="R7Q3W0"/>
<comment type="subcellular location">
    <subcellularLocation>
        <location evidence="1">Membrane</location>
        <topology evidence="1">Multi-pass membrane protein</topology>
    </subcellularLocation>
</comment>
<dbReference type="InterPro" id="IPR034294">
    <property type="entry name" value="Aquaporin_transptr"/>
</dbReference>
<dbReference type="OrthoDB" id="3222at2759"/>
<dbReference type="STRING" id="2769.R7Q3W0"/>
<comment type="similarity">
    <text evidence="2 6">Belongs to the MIP/aquaporin (TC 1.A.8) family.</text>
</comment>
<accession>R7Q3W0</accession>
<evidence type="ECO:0000256" key="7">
    <source>
        <dbReference type="SAM" id="Phobius"/>
    </source>
</evidence>
<proteinExistence type="inferred from homology"/>
<feature type="transmembrane region" description="Helical" evidence="7">
    <location>
        <begin position="12"/>
        <end position="37"/>
    </location>
</feature>
<evidence type="ECO:0000313" key="9">
    <source>
        <dbReference type="Proteomes" id="UP000012073"/>
    </source>
</evidence>
<keyword evidence="9" id="KW-1185">Reference proteome</keyword>
<dbReference type="PANTHER" id="PTHR19139:SF199">
    <property type="entry name" value="MIP17260P"/>
    <property type="match status" value="1"/>
</dbReference>
<dbReference type="AlphaFoldDB" id="R7Q3W0"/>
<feature type="transmembrane region" description="Helical" evidence="7">
    <location>
        <begin position="215"/>
        <end position="240"/>
    </location>
</feature>
<sequence length="263" mass="29098">MASLLLPLRANANYKLFLIEFLAVFLWVTSTLFAYFLTATPLLHSLSPSIRSLHPAYVFYSLLVALMAIWEIFGLALGSTFNPCVTISLTLAGETAPIHAIVVIFAQFLAHIAAAFVVRICANILHKDIDGIFHPPQPHKHISYSKAVVIEALITALLCVVALSLKHIFHEKATFKKWSLMTMLVVAVLDVAGEWTGGCMNPAMSFALAVLEGHWAAHSVYWVGPMVGAVVAACMYNNILRTRRRGIRERMRARKDRAATKKI</sequence>
<dbReference type="EMBL" id="HG001512">
    <property type="protein sequence ID" value="CDF32548.1"/>
    <property type="molecule type" value="Genomic_DNA"/>
</dbReference>
<protein>
    <recommendedName>
        <fullName evidence="10">Aquaporin</fullName>
    </recommendedName>
</protein>
<feature type="transmembrane region" description="Helical" evidence="7">
    <location>
        <begin position="98"/>
        <end position="125"/>
    </location>
</feature>
<feature type="transmembrane region" description="Helical" evidence="7">
    <location>
        <begin position="145"/>
        <end position="165"/>
    </location>
</feature>
<keyword evidence="6" id="KW-0813">Transport</keyword>
<dbReference type="OMA" id="ALMAIWE"/>
<evidence type="ECO:0008006" key="10">
    <source>
        <dbReference type="Google" id="ProtNLM"/>
    </source>
</evidence>
<keyword evidence="4 7" id="KW-1133">Transmembrane helix</keyword>
<evidence type="ECO:0000256" key="6">
    <source>
        <dbReference type="RuleBase" id="RU000477"/>
    </source>
</evidence>
<dbReference type="SUPFAM" id="SSF81338">
    <property type="entry name" value="Aquaporin-like"/>
    <property type="match status" value="1"/>
</dbReference>
<dbReference type="PRINTS" id="PR00783">
    <property type="entry name" value="MINTRINSICP"/>
</dbReference>
<dbReference type="InterPro" id="IPR000425">
    <property type="entry name" value="MIP"/>
</dbReference>
<dbReference type="RefSeq" id="XP_005712213.1">
    <property type="nucleotide sequence ID" value="XM_005712156.1"/>
</dbReference>
<dbReference type="GO" id="GO:0005886">
    <property type="term" value="C:plasma membrane"/>
    <property type="evidence" value="ECO:0007669"/>
    <property type="project" value="TreeGrafter"/>
</dbReference>